<dbReference type="PANTHER" id="PTHR42709">
    <property type="entry name" value="ALKALINE PHOSPHATASE LIKE PROTEIN"/>
    <property type="match status" value="1"/>
</dbReference>
<feature type="transmembrane region" description="Helical" evidence="1">
    <location>
        <begin position="12"/>
        <end position="34"/>
    </location>
</feature>
<dbReference type="InterPro" id="IPR051311">
    <property type="entry name" value="DedA_domain"/>
</dbReference>
<sequence length="198" mass="22677">MFENLLHQFGYLALVLGTFVEGEATVLLGAYFALQGYLKIEWVAFFAFCGTLATDQWWYFLGRRHGRRILAKKPSWQAAGDKALHHLRRNTDLWVLCFRFIYGMRMVMPIAIGMTGYSWRRYLLLDSIAVAVWSIGISYAAYHLGSALQSVLGDLRRYEFYVLGTLAVLGLGLWLYRLRKARNKPAQAQVTGEDHSNN</sequence>
<keyword evidence="1" id="KW-0812">Transmembrane</keyword>
<keyword evidence="1" id="KW-1133">Transmembrane helix</keyword>
<dbReference type="PANTHER" id="PTHR42709:SF2">
    <property type="entry name" value="INNER MEMBRANE PROTEIN YOHD"/>
    <property type="match status" value="1"/>
</dbReference>
<dbReference type="AlphaFoldDB" id="A0A239G3K0"/>
<feature type="domain" description="VTT" evidence="2">
    <location>
        <begin position="30"/>
        <end position="142"/>
    </location>
</feature>
<dbReference type="RefSeq" id="WP_010489343.1">
    <property type="nucleotide sequence ID" value="NZ_FZOG01000003.1"/>
</dbReference>
<name>A0A239G3K0_9PSED</name>
<dbReference type="Pfam" id="PF09335">
    <property type="entry name" value="VTT_dom"/>
    <property type="match status" value="1"/>
</dbReference>
<feature type="transmembrane region" description="Helical" evidence="1">
    <location>
        <begin position="40"/>
        <end position="60"/>
    </location>
</feature>
<keyword evidence="4" id="KW-1185">Reference proteome</keyword>
<dbReference type="EMBL" id="FZOG01000003">
    <property type="protein sequence ID" value="SNS62604.1"/>
    <property type="molecule type" value="Genomic_DNA"/>
</dbReference>
<gene>
    <name evidence="3" type="ORF">SAMN05216255_2863</name>
</gene>
<feature type="transmembrane region" description="Helical" evidence="1">
    <location>
        <begin position="122"/>
        <end position="142"/>
    </location>
</feature>
<dbReference type="Proteomes" id="UP000242915">
    <property type="component" value="Unassembled WGS sequence"/>
</dbReference>
<evidence type="ECO:0000259" key="2">
    <source>
        <dbReference type="Pfam" id="PF09335"/>
    </source>
</evidence>
<keyword evidence="1" id="KW-0472">Membrane</keyword>
<reference evidence="4" key="1">
    <citation type="submission" date="2017-06" db="EMBL/GenBank/DDBJ databases">
        <authorList>
            <person name="Varghese N."/>
            <person name="Submissions S."/>
        </authorList>
    </citation>
    <scope>NUCLEOTIDE SEQUENCE [LARGE SCALE GENOMIC DNA]</scope>
    <source>
        <strain evidence="4">CIP 108523</strain>
    </source>
</reference>
<evidence type="ECO:0000313" key="4">
    <source>
        <dbReference type="Proteomes" id="UP000242915"/>
    </source>
</evidence>
<proteinExistence type="predicted"/>
<accession>A0A239G3K0</accession>
<dbReference type="GO" id="GO:0005886">
    <property type="term" value="C:plasma membrane"/>
    <property type="evidence" value="ECO:0007669"/>
    <property type="project" value="UniProtKB-ARBA"/>
</dbReference>
<feature type="transmembrane region" description="Helical" evidence="1">
    <location>
        <begin position="158"/>
        <end position="176"/>
    </location>
</feature>
<evidence type="ECO:0000313" key="3">
    <source>
        <dbReference type="EMBL" id="SNS62604.1"/>
    </source>
</evidence>
<evidence type="ECO:0000256" key="1">
    <source>
        <dbReference type="SAM" id="Phobius"/>
    </source>
</evidence>
<organism evidence="3 4">
    <name type="scientific">Pseudomonas segetis</name>
    <dbReference type="NCBI Taxonomy" id="298908"/>
    <lineage>
        <taxon>Bacteria</taxon>
        <taxon>Pseudomonadati</taxon>
        <taxon>Pseudomonadota</taxon>
        <taxon>Gammaproteobacteria</taxon>
        <taxon>Pseudomonadales</taxon>
        <taxon>Pseudomonadaceae</taxon>
        <taxon>Pseudomonas</taxon>
    </lineage>
</organism>
<dbReference type="InterPro" id="IPR032816">
    <property type="entry name" value="VTT_dom"/>
</dbReference>
<protein>
    <submittedName>
        <fullName evidence="3">Membrane protein DedA, SNARE-associated domain</fullName>
    </submittedName>
</protein>